<reference evidence="1 2" key="1">
    <citation type="journal article" date="2018" name="Nat. Genet.">
        <title>The Rosa genome provides new insights in the design of modern roses.</title>
        <authorList>
            <person name="Bendahmane M."/>
        </authorList>
    </citation>
    <scope>NUCLEOTIDE SEQUENCE [LARGE SCALE GENOMIC DNA]</scope>
    <source>
        <strain evidence="2">cv. Old Blush</strain>
    </source>
</reference>
<keyword evidence="2" id="KW-1185">Reference proteome</keyword>
<dbReference type="AlphaFoldDB" id="A0A2P6SQ12"/>
<comment type="caution">
    <text evidence="1">The sequence shown here is derived from an EMBL/GenBank/DDBJ whole genome shotgun (WGS) entry which is preliminary data.</text>
</comment>
<dbReference type="Gramene" id="PRQ60774">
    <property type="protein sequence ID" value="PRQ60774"/>
    <property type="gene ID" value="RchiOBHm_Chr0c44g0503611"/>
</dbReference>
<sequence length="58" mass="6687">MRLETWMISLQAFSTNRSEIDESKLRKMFGWLRRSCYQNLVAGGGGCRCVNSDAVREQ</sequence>
<organism evidence="1 2">
    <name type="scientific">Rosa chinensis</name>
    <name type="common">China rose</name>
    <dbReference type="NCBI Taxonomy" id="74649"/>
    <lineage>
        <taxon>Eukaryota</taxon>
        <taxon>Viridiplantae</taxon>
        <taxon>Streptophyta</taxon>
        <taxon>Embryophyta</taxon>
        <taxon>Tracheophyta</taxon>
        <taxon>Spermatophyta</taxon>
        <taxon>Magnoliopsida</taxon>
        <taxon>eudicotyledons</taxon>
        <taxon>Gunneridae</taxon>
        <taxon>Pentapetalae</taxon>
        <taxon>rosids</taxon>
        <taxon>fabids</taxon>
        <taxon>Rosales</taxon>
        <taxon>Rosaceae</taxon>
        <taxon>Rosoideae</taxon>
        <taxon>Rosoideae incertae sedis</taxon>
        <taxon>Rosa</taxon>
    </lineage>
</organism>
<evidence type="ECO:0000313" key="1">
    <source>
        <dbReference type="EMBL" id="PRQ60774.1"/>
    </source>
</evidence>
<gene>
    <name evidence="1" type="ORF">RchiOBHm_Chr0c44g0503611</name>
</gene>
<evidence type="ECO:0000313" key="2">
    <source>
        <dbReference type="Proteomes" id="UP000238479"/>
    </source>
</evidence>
<dbReference type="EMBL" id="PDCK01000037">
    <property type="protein sequence ID" value="PRQ60774.1"/>
    <property type="molecule type" value="Genomic_DNA"/>
</dbReference>
<accession>A0A2P6SQ12</accession>
<proteinExistence type="predicted"/>
<dbReference type="Proteomes" id="UP000238479">
    <property type="component" value="Unassembled WGS sequence"/>
</dbReference>
<protein>
    <submittedName>
        <fullName evidence="1">Uncharacterized protein</fullName>
    </submittedName>
</protein>
<name>A0A2P6SQ12_ROSCH</name>